<dbReference type="RefSeq" id="WP_207915100.1">
    <property type="nucleotide sequence ID" value="NZ_SMAJ01000007.1"/>
</dbReference>
<evidence type="ECO:0000313" key="3">
    <source>
        <dbReference type="EMBL" id="TCT07017.1"/>
    </source>
</evidence>
<dbReference type="InterPro" id="IPR024965">
    <property type="entry name" value="Putative_integrase"/>
</dbReference>
<dbReference type="Pfam" id="PF13009">
    <property type="entry name" value="Integrase_2"/>
    <property type="match status" value="1"/>
</dbReference>
<reference evidence="3 4" key="1">
    <citation type="submission" date="2019-03" db="EMBL/GenBank/DDBJ databases">
        <title>Genomic Encyclopedia of Type Strains, Phase IV (KMG-IV): sequencing the most valuable type-strain genomes for metagenomic binning, comparative biology and taxonomic classification.</title>
        <authorList>
            <person name="Goeker M."/>
        </authorList>
    </citation>
    <scope>NUCLEOTIDE SEQUENCE [LARGE SCALE GENOMIC DNA]</scope>
    <source>
        <strain evidence="3 4">DSM 24591</strain>
    </source>
</reference>
<dbReference type="EMBL" id="SMAJ01000007">
    <property type="protein sequence ID" value="TCT07017.1"/>
    <property type="molecule type" value="Genomic_DNA"/>
</dbReference>
<dbReference type="InterPro" id="IPR011010">
    <property type="entry name" value="DNA_brk_join_enz"/>
</dbReference>
<dbReference type="InterPro" id="IPR013762">
    <property type="entry name" value="Integrase-like_cat_sf"/>
</dbReference>
<proteinExistence type="predicted"/>
<dbReference type="AlphaFoldDB" id="A0A4R3M682"/>
<dbReference type="GO" id="GO:0003677">
    <property type="term" value="F:DNA binding"/>
    <property type="evidence" value="ECO:0007669"/>
    <property type="project" value="InterPro"/>
</dbReference>
<feature type="region of interest" description="Disordered" evidence="2">
    <location>
        <begin position="80"/>
        <end position="102"/>
    </location>
</feature>
<protein>
    <submittedName>
        <fullName evidence="3">Putative integrase</fullName>
    </submittedName>
</protein>
<dbReference type="GO" id="GO:0015074">
    <property type="term" value="P:DNA integration"/>
    <property type="evidence" value="ECO:0007669"/>
    <property type="project" value="InterPro"/>
</dbReference>
<evidence type="ECO:0000313" key="4">
    <source>
        <dbReference type="Proteomes" id="UP000295525"/>
    </source>
</evidence>
<comment type="caution">
    <text evidence="3">The sequence shown here is derived from an EMBL/GenBank/DDBJ whole genome shotgun (WGS) entry which is preliminary data.</text>
</comment>
<dbReference type="GO" id="GO:0006310">
    <property type="term" value="P:DNA recombination"/>
    <property type="evidence" value="ECO:0007669"/>
    <property type="project" value="UniProtKB-KW"/>
</dbReference>
<dbReference type="Gene3D" id="1.10.443.10">
    <property type="entry name" value="Intergrase catalytic core"/>
    <property type="match status" value="1"/>
</dbReference>
<dbReference type="SUPFAM" id="SSF56349">
    <property type="entry name" value="DNA breaking-rejoining enzymes"/>
    <property type="match status" value="1"/>
</dbReference>
<organism evidence="3 4">
    <name type="scientific">Paralcaligenes ureilyticus</name>
    <dbReference type="NCBI Taxonomy" id="627131"/>
    <lineage>
        <taxon>Bacteria</taxon>
        <taxon>Pseudomonadati</taxon>
        <taxon>Pseudomonadota</taxon>
        <taxon>Betaproteobacteria</taxon>
        <taxon>Burkholderiales</taxon>
        <taxon>Alcaligenaceae</taxon>
        <taxon>Paralcaligenes</taxon>
    </lineage>
</organism>
<name>A0A4R3M682_9BURK</name>
<evidence type="ECO:0000256" key="1">
    <source>
        <dbReference type="ARBA" id="ARBA00023172"/>
    </source>
</evidence>
<keyword evidence="1" id="KW-0233">DNA recombination</keyword>
<accession>A0A4R3M682</accession>
<evidence type="ECO:0000256" key="2">
    <source>
        <dbReference type="SAM" id="MobiDB-lite"/>
    </source>
</evidence>
<gene>
    <name evidence="3" type="ORF">EDC26_10773</name>
</gene>
<sequence>MESIEAELVAQKALADITDATPVNNIRFDDIRKQLANECVAYREAGFTFLEIANILNQRGQKTKTGKVWSLANISMLISNPEPVPPKPTSKKELHRRRQAQRTVGVTKLSDKNFSWIRDECPQYEQWRQLASQWANGIEAGVQHAIQGINALLGFVQKHQLSAIPAEFLLASNHYPDFYQSMWGAKRTHASVLVNNTAYFFVEWVLSTPEFCEEDDFGRLNTSSAFRNPLQHLSRSGIARHPESVRTTLPYGYIEELRQLIAQGPNFGDWKWAQNALGTPTKKKRLKESEDEGEKIAPIWFEVDQHIIDHSDPDCVWRERIKVIEARPDRRKEFKTVLEMWSPVRWVALLVKLQLPLRTFQVRMLDSGEADTWRWEKGSWSVNTGLLAKGTEARPCTNGVFLKPSELSDVNSTVLLHINTNKTADIGKDGNQKGYNVPWVTGGKLHQDPYYWLEKLRAWQEKYNPLQRLTRWTELDGRHLPVKSEVQLASYPDTAFLFRTPENKESPNLPLTQTALNAPWYWCLYELEQRLWSRGERLPGGGIIRLIPERKRATRSNMTTLFALHGLRVSLITALALDGEVPLVILQKIAGHSRLVMTLYYTKPGAKQTQQAIQTGLERLNESADESILDWMANTEYTLLVKEAITNSPASLSAAVSIIPEQRVPAGWMVMIDGLCLAGGNISEVDSAGCHNGGPNIGSESVPRYNPVPGGARNCPRCRWFVTRPSFLPQLAARWNNAMYHCNEARAVVISAEEKYQVFEELRAEALSSGQIFTRQREYLEAGRVREQAIQRFDELIMTVSAITKLIERCRVALTDLEGTALVAAGTIMDIQVAVEETDSELLQLSGICEGAEIYPDLEPGKAVLRRSQLLDAALRREQLPPTFLLLSEEEQKLIGNAFLRQLAIQMNRENPALGRYQVISLIDAGKSLTEHLGVDVSALLRTVQTQEMSVGSSVKFIPRLEG</sequence>
<dbReference type="Proteomes" id="UP000295525">
    <property type="component" value="Unassembled WGS sequence"/>
</dbReference>
<keyword evidence="4" id="KW-1185">Reference proteome</keyword>